<comment type="caution">
    <text evidence="4">The sequence shown here is derived from an EMBL/GenBank/DDBJ whole genome shotgun (WGS) entry which is preliminary data.</text>
</comment>
<feature type="repeat" description="WD" evidence="1">
    <location>
        <begin position="410"/>
        <end position="451"/>
    </location>
</feature>
<dbReference type="SMART" id="SM00320">
    <property type="entry name" value="WD40"/>
    <property type="match status" value="6"/>
</dbReference>
<dbReference type="Gene3D" id="2.130.10.10">
    <property type="entry name" value="YVTN repeat-like/Quinoprotein amine dehydrogenase"/>
    <property type="match status" value="2"/>
</dbReference>
<feature type="domain" description="Transcription factor spt8 beta-propeller" evidence="3">
    <location>
        <begin position="252"/>
        <end position="745"/>
    </location>
</feature>
<dbReference type="InterPro" id="IPR015943">
    <property type="entry name" value="WD40/YVTN_repeat-like_dom_sf"/>
</dbReference>
<organism evidence="4 5">
    <name type="scientific">[Candida] railenensis</name>
    <dbReference type="NCBI Taxonomy" id="45579"/>
    <lineage>
        <taxon>Eukaryota</taxon>
        <taxon>Fungi</taxon>
        <taxon>Dikarya</taxon>
        <taxon>Ascomycota</taxon>
        <taxon>Saccharomycotina</taxon>
        <taxon>Pichiomycetes</taxon>
        <taxon>Debaryomycetaceae</taxon>
        <taxon>Kurtzmaniella</taxon>
    </lineage>
</organism>
<dbReference type="PANTHER" id="PTHR19879">
    <property type="entry name" value="TRANSCRIPTION INITIATION FACTOR TFIID"/>
    <property type="match status" value="1"/>
</dbReference>
<feature type="compositionally biased region" description="Basic and acidic residues" evidence="2">
    <location>
        <begin position="128"/>
        <end position="144"/>
    </location>
</feature>
<dbReference type="PROSITE" id="PS50082">
    <property type="entry name" value="WD_REPEATS_2"/>
    <property type="match status" value="2"/>
</dbReference>
<keyword evidence="5" id="KW-1185">Reference proteome</keyword>
<feature type="repeat" description="WD" evidence="1">
    <location>
        <begin position="549"/>
        <end position="568"/>
    </location>
</feature>
<evidence type="ECO:0000256" key="2">
    <source>
        <dbReference type="SAM" id="MobiDB-lite"/>
    </source>
</evidence>
<feature type="region of interest" description="Disordered" evidence="2">
    <location>
        <begin position="1"/>
        <end position="233"/>
    </location>
</feature>
<evidence type="ECO:0000259" key="3">
    <source>
        <dbReference type="Pfam" id="PF23798"/>
    </source>
</evidence>
<feature type="compositionally biased region" description="Basic and acidic residues" evidence="2">
    <location>
        <begin position="157"/>
        <end position="182"/>
    </location>
</feature>
<name>A0A9P0VX95_9ASCO</name>
<dbReference type="SUPFAM" id="SSF50978">
    <property type="entry name" value="WD40 repeat-like"/>
    <property type="match status" value="1"/>
</dbReference>
<dbReference type="OrthoDB" id="10260946at2759"/>
<feature type="compositionally biased region" description="Basic and acidic residues" evidence="2">
    <location>
        <begin position="518"/>
        <end position="532"/>
    </location>
</feature>
<feature type="compositionally biased region" description="Acidic residues" evidence="2">
    <location>
        <begin position="69"/>
        <end position="127"/>
    </location>
</feature>
<accession>A0A9P0VX95</accession>
<evidence type="ECO:0000256" key="1">
    <source>
        <dbReference type="PROSITE-ProRule" id="PRU00221"/>
    </source>
</evidence>
<feature type="region of interest" description="Disordered" evidence="2">
    <location>
        <begin position="478"/>
        <end position="548"/>
    </location>
</feature>
<dbReference type="InterPro" id="IPR036322">
    <property type="entry name" value="WD40_repeat_dom_sf"/>
</dbReference>
<feature type="compositionally biased region" description="Basic and acidic residues" evidence="2">
    <location>
        <begin position="216"/>
        <end position="226"/>
    </location>
</feature>
<evidence type="ECO:0000313" key="5">
    <source>
        <dbReference type="Proteomes" id="UP000837801"/>
    </source>
</evidence>
<keyword evidence="1" id="KW-0853">WD repeat</keyword>
<dbReference type="Proteomes" id="UP000837801">
    <property type="component" value="Unassembled WGS sequence"/>
</dbReference>
<feature type="compositionally biased region" description="Basic and acidic residues" evidence="2">
    <location>
        <begin position="188"/>
        <end position="205"/>
    </location>
</feature>
<proteinExistence type="predicted"/>
<gene>
    <name evidence="4" type="ORF">CLIB1423_06S01882</name>
</gene>
<reference evidence="4" key="1">
    <citation type="submission" date="2022-03" db="EMBL/GenBank/DDBJ databases">
        <authorList>
            <person name="Legras J.-L."/>
            <person name="Devillers H."/>
            <person name="Grondin C."/>
        </authorList>
    </citation>
    <scope>NUCLEOTIDE SEQUENCE</scope>
    <source>
        <strain evidence="4">CLIB 1423</strain>
    </source>
</reference>
<dbReference type="PROSITE" id="PS50294">
    <property type="entry name" value="WD_REPEATS_REGION"/>
    <property type="match status" value="1"/>
</dbReference>
<dbReference type="InterPro" id="IPR001680">
    <property type="entry name" value="WD40_rpt"/>
</dbReference>
<feature type="compositionally biased region" description="Basic and acidic residues" evidence="2">
    <location>
        <begin position="1"/>
        <end position="12"/>
    </location>
</feature>
<sequence>MAERGKQGHYLDKSTVLYRLDNGRSKMTSDDDLFNVPENDEEILDANEEDEDEDEDEEMNDNEKRGQEEEANEDQDEDEDDEDEEDDDDNDEDKNVDEDDDDDEEDEEEEEGDEEEDDDGSDDGDNADESKYIDAKETQNEHDNTTVNANENGNFGENEKESVDPENQKAKDDLLEQFRDDLREEEEKERIKDEERNEIRDSKEDGDGEADMDIDSDNKEKPHANGEDGGLNGQELSFREKIIEQAQVATKFDIVPTVAIPYASQCHSIAFSEGPRWIITGGEDGFIRKYDFIASIEGKSPLTMAQKHNLVDTVTKAGVIVSYWENEQPQTKQQLLKSNPKLKMSDFAAGTANYEPKLSPVYSLAADRNGYWCLSGSSRGGIALYTMRYNEGSIHHYFMQGRRGENTYLSSGHADTISVLKLNSEENKFLSGSWDKTIREWDLNSGKCSNIFLGSSGQISNIQYRPFGLSDMTLSIDDEDKSNSANTNGKAIGGGEAENPEAGSDIDSLFGESDGEEDQKQRIKEEAKDKSSPIHVPDSSTSHNKQYSNDSIFMSSSIDGTINIWDIRVSDQNGANSVIKLGVPANTPPWCMSSAWSNCGDYIYAGRRNSTVEEFSIKMPHKKAQSSHAKGTMTPNVSKTLNFPKISGPISSISTMPNKDFLLCGSNDNIRLYNLSLYNGVENSNIQTTSKNKPATPFMIIPGHHGGILSALWLDETGRFMVSASGNRGWGQFNYTETVLLYEIDFE</sequence>
<dbReference type="EMBL" id="CAKXYY010000006">
    <property type="protein sequence ID" value="CAH2352237.1"/>
    <property type="molecule type" value="Genomic_DNA"/>
</dbReference>
<protein>
    <submittedName>
        <fullName evidence="4">Transcription factor Spt8p</fullName>
    </submittedName>
</protein>
<feature type="compositionally biased region" description="Acidic residues" evidence="2">
    <location>
        <begin position="30"/>
        <end position="60"/>
    </location>
</feature>
<dbReference type="InterPro" id="IPR057544">
    <property type="entry name" value="Beta-prop_SPT8"/>
</dbReference>
<dbReference type="PANTHER" id="PTHR19879:SF9">
    <property type="entry name" value="TRANSCRIPTION INITIATION FACTOR TFIID SUBUNIT 5"/>
    <property type="match status" value="1"/>
</dbReference>
<evidence type="ECO:0000313" key="4">
    <source>
        <dbReference type="EMBL" id="CAH2352237.1"/>
    </source>
</evidence>
<dbReference type="AlphaFoldDB" id="A0A9P0VX95"/>
<dbReference type="Pfam" id="PF23798">
    <property type="entry name" value="Beta-prop_SPT8"/>
    <property type="match status" value="1"/>
</dbReference>
<feature type="compositionally biased region" description="Acidic residues" evidence="2">
    <location>
        <begin position="206"/>
        <end position="215"/>
    </location>
</feature>
<feature type="compositionally biased region" description="Polar residues" evidence="2">
    <location>
        <begin position="538"/>
        <end position="548"/>
    </location>
</feature>